<dbReference type="EMBL" id="CAJHJT010000056">
    <property type="protein sequence ID" value="CAD7014054.1"/>
    <property type="molecule type" value="Genomic_DNA"/>
</dbReference>
<comment type="caution">
    <text evidence="1">The sequence shown here is derived from an EMBL/GenBank/DDBJ whole genome shotgun (WGS) entry which is preliminary data.</text>
</comment>
<dbReference type="Proteomes" id="UP000606786">
    <property type="component" value="Unassembled WGS sequence"/>
</dbReference>
<evidence type="ECO:0000313" key="1">
    <source>
        <dbReference type="EMBL" id="CAD7014054.1"/>
    </source>
</evidence>
<organism evidence="1 2">
    <name type="scientific">Ceratitis capitata</name>
    <name type="common">Mediterranean fruit fly</name>
    <name type="synonym">Tephritis capitata</name>
    <dbReference type="NCBI Taxonomy" id="7213"/>
    <lineage>
        <taxon>Eukaryota</taxon>
        <taxon>Metazoa</taxon>
        <taxon>Ecdysozoa</taxon>
        <taxon>Arthropoda</taxon>
        <taxon>Hexapoda</taxon>
        <taxon>Insecta</taxon>
        <taxon>Pterygota</taxon>
        <taxon>Neoptera</taxon>
        <taxon>Endopterygota</taxon>
        <taxon>Diptera</taxon>
        <taxon>Brachycera</taxon>
        <taxon>Muscomorpha</taxon>
        <taxon>Tephritoidea</taxon>
        <taxon>Tephritidae</taxon>
        <taxon>Ceratitis</taxon>
        <taxon>Ceratitis</taxon>
    </lineage>
</organism>
<proteinExistence type="predicted"/>
<keyword evidence="2" id="KW-1185">Reference proteome</keyword>
<accession>A0A811VGE0</accession>
<protein>
    <submittedName>
        <fullName evidence="1">(Mediterranean fruit fly) hypothetical protein</fullName>
    </submittedName>
</protein>
<evidence type="ECO:0000313" key="2">
    <source>
        <dbReference type="Proteomes" id="UP000606786"/>
    </source>
</evidence>
<reference evidence="1" key="1">
    <citation type="submission" date="2020-11" db="EMBL/GenBank/DDBJ databases">
        <authorList>
            <person name="Whitehead M."/>
        </authorList>
    </citation>
    <scope>NUCLEOTIDE SEQUENCE</scope>
    <source>
        <strain evidence="1">EGII</strain>
    </source>
</reference>
<sequence>MGHWGYYFLIGEFKSLVVTRKACQSQLQCNESKLGVAALATTLIANYLLAARIISQLDNYTVISAKAKVVTELVHKQCSRCSASLAELTAGYNLRFPYSPHQLS</sequence>
<gene>
    <name evidence="1" type="ORF">CCAP1982_LOCUS22062</name>
</gene>
<dbReference type="AlphaFoldDB" id="A0A811VGE0"/>
<name>A0A811VGE0_CERCA</name>